<protein>
    <submittedName>
        <fullName evidence="1">Uncharacterized protein</fullName>
    </submittedName>
</protein>
<sequence length="437" mass="50008">MSRIRNVKGHITEVVGGDYKIYSASDIVESATDKFHETAGEGFFFGEPEDPPTSPDNPAKKPLELIVHFRRPDDYDGEFGFDWMRDDYKDICSNFDELGRDYESMKIYGKPYYVPWLAIFPDDHKQQSEKGIRLKLEIESLNNSEDNIGTKIGLSTSSPFLLVNPTEIDSQKSSHIIEIRCTEKIADDKIFIEARDLASQNLVGKLNILRNDSIYRFTLFLIRLLDDPDKAENEEEKSAIERANECYLGHINDDWINSVADRVNNFGLNQALIKCDVVFKDIKIDSKDWIKNGYLTEDKRIIETSFREAIKPLCENNGVSVFLCGFLSKGFSSGAAWAGTKPTTLNYVICPQYIDSDGSSYAKRILLHEIGHVLGLGHTFGNDNTYKLQMLKTDNIMDYPVDPENQKNLNPFDRITFSRRQWLKMQEEIVSYHGNKE</sequence>
<dbReference type="Proteomes" id="UP000245462">
    <property type="component" value="Unassembled WGS sequence"/>
</dbReference>
<dbReference type="GO" id="GO:0008237">
    <property type="term" value="F:metallopeptidase activity"/>
    <property type="evidence" value="ECO:0007669"/>
    <property type="project" value="InterPro"/>
</dbReference>
<dbReference type="AlphaFoldDB" id="A0A2U1FMA2"/>
<dbReference type="Gene3D" id="3.40.390.10">
    <property type="entry name" value="Collagenase (Catalytic Domain)"/>
    <property type="match status" value="1"/>
</dbReference>
<dbReference type="SUPFAM" id="SSF55486">
    <property type="entry name" value="Metalloproteases ('zincins'), catalytic domain"/>
    <property type="match status" value="1"/>
</dbReference>
<evidence type="ECO:0000313" key="2">
    <source>
        <dbReference type="Proteomes" id="UP000245462"/>
    </source>
</evidence>
<gene>
    <name evidence="1" type="ORF">C7382_10311</name>
</gene>
<keyword evidence="2" id="KW-1185">Reference proteome</keyword>
<proteinExistence type="predicted"/>
<evidence type="ECO:0000313" key="1">
    <source>
        <dbReference type="EMBL" id="PVZ13318.1"/>
    </source>
</evidence>
<name>A0A2U1FMA2_9PORP</name>
<dbReference type="OrthoDB" id="6278496at2"/>
<comment type="caution">
    <text evidence="1">The sequence shown here is derived from an EMBL/GenBank/DDBJ whole genome shotgun (WGS) entry which is preliminary data.</text>
</comment>
<dbReference type="EMBL" id="QEKY01000003">
    <property type="protein sequence ID" value="PVZ13318.1"/>
    <property type="molecule type" value="Genomic_DNA"/>
</dbReference>
<dbReference type="GeneID" id="94550082"/>
<dbReference type="InterPro" id="IPR024079">
    <property type="entry name" value="MetalloPept_cat_dom_sf"/>
</dbReference>
<dbReference type="RefSeq" id="WP_116678635.1">
    <property type="nucleotide sequence ID" value="NZ_QEKY01000003.1"/>
</dbReference>
<accession>A0A2U1FMA2</accession>
<organism evidence="1 2">
    <name type="scientific">Porphyromonas loveana</name>
    <dbReference type="NCBI Taxonomy" id="1884669"/>
    <lineage>
        <taxon>Bacteria</taxon>
        <taxon>Pseudomonadati</taxon>
        <taxon>Bacteroidota</taxon>
        <taxon>Bacteroidia</taxon>
        <taxon>Bacteroidales</taxon>
        <taxon>Porphyromonadaceae</taxon>
        <taxon>Porphyromonas</taxon>
    </lineage>
</organism>
<reference evidence="1 2" key="1">
    <citation type="submission" date="2018-04" db="EMBL/GenBank/DDBJ databases">
        <title>Genomic Encyclopedia of Type Strains, Phase IV (KMG-IV): sequencing the most valuable type-strain genomes for metagenomic binning, comparative biology and taxonomic classification.</title>
        <authorList>
            <person name="Goeker M."/>
        </authorList>
    </citation>
    <scope>NUCLEOTIDE SEQUENCE [LARGE SCALE GENOMIC DNA]</scope>
    <source>
        <strain evidence="1 2">DSM 28520</strain>
    </source>
</reference>